<keyword evidence="7" id="KW-0902">Two-component regulatory system</keyword>
<sequence>MASSAERRVRLARDALTSRLGAMVRLLMQVRLLLAAISVLFLSVEELRIETLSLLAFVALFSWLAARYWDVLVPWALAYPVLAWADVAVSFAVLGISGQDGPFFLFTLVNAAVAGLLYRWPGMVVMCLFEIGCYYLILWGDPGEEATFQTVVGQPSYYLLLGFCGVALRRLLEEQAAQEKARRAAEVNAAAWAERTRLAREMHDSLAKTLRGVALRAAALPLWVERDARRAVEESEQLVAAVEIASREARELLVELRDGRLSRPLAEVVQEIAEEWGAEHGVKVECAFDAEVELEPLTRHELHSILHESLTNTARHARAERVRVRLVLDDSTAVLTIEDDGVGFTPAEPRELARGGHYGLIGLSERAERVGGRLEVQGRPGDGTTVTARLPLFQDAMTRKAV</sequence>
<comment type="caution">
    <text evidence="11">The sequence shown here is derived from an EMBL/GenBank/DDBJ whole genome shotgun (WGS) entry which is preliminary data.</text>
</comment>
<dbReference type="SMART" id="SM00387">
    <property type="entry name" value="HATPase_c"/>
    <property type="match status" value="1"/>
</dbReference>
<dbReference type="Pfam" id="PF07730">
    <property type="entry name" value="HisKA_3"/>
    <property type="match status" value="1"/>
</dbReference>
<evidence type="ECO:0000256" key="8">
    <source>
        <dbReference type="ARBA" id="ARBA00023136"/>
    </source>
</evidence>
<feature type="domain" description="Histidine kinase" evidence="10">
    <location>
        <begin position="201"/>
        <end position="394"/>
    </location>
</feature>
<evidence type="ECO:0000256" key="2">
    <source>
        <dbReference type="ARBA" id="ARBA00022475"/>
    </source>
</evidence>
<comment type="subcellular location">
    <subcellularLocation>
        <location evidence="1">Cell membrane</location>
        <topology evidence="1">Multi-pass membrane protein</topology>
    </subcellularLocation>
</comment>
<dbReference type="Gene3D" id="1.20.5.1930">
    <property type="match status" value="1"/>
</dbReference>
<name>A0ABN1RUL1_9ACTN</name>
<evidence type="ECO:0000256" key="1">
    <source>
        <dbReference type="ARBA" id="ARBA00004651"/>
    </source>
</evidence>
<keyword evidence="3" id="KW-0808">Transferase</keyword>
<evidence type="ECO:0000256" key="7">
    <source>
        <dbReference type="ARBA" id="ARBA00023012"/>
    </source>
</evidence>
<keyword evidence="12" id="KW-1185">Reference proteome</keyword>
<evidence type="ECO:0000313" key="11">
    <source>
        <dbReference type="EMBL" id="GAA0964223.1"/>
    </source>
</evidence>
<evidence type="ECO:0000256" key="4">
    <source>
        <dbReference type="ARBA" id="ARBA00022692"/>
    </source>
</evidence>
<dbReference type="PANTHER" id="PTHR24421:SF37">
    <property type="entry name" value="SENSOR HISTIDINE KINASE NARS"/>
    <property type="match status" value="1"/>
</dbReference>
<dbReference type="InterPro" id="IPR003594">
    <property type="entry name" value="HATPase_dom"/>
</dbReference>
<dbReference type="PROSITE" id="PS50109">
    <property type="entry name" value="HIS_KIN"/>
    <property type="match status" value="1"/>
</dbReference>
<evidence type="ECO:0000259" key="10">
    <source>
        <dbReference type="PROSITE" id="PS50109"/>
    </source>
</evidence>
<dbReference type="PANTHER" id="PTHR24421">
    <property type="entry name" value="NITRATE/NITRITE SENSOR PROTEIN NARX-RELATED"/>
    <property type="match status" value="1"/>
</dbReference>
<keyword evidence="2" id="KW-1003">Cell membrane</keyword>
<dbReference type="RefSeq" id="WP_344244703.1">
    <property type="nucleotide sequence ID" value="NZ_BAAAHH010000033.1"/>
</dbReference>
<evidence type="ECO:0000256" key="9">
    <source>
        <dbReference type="SAM" id="Phobius"/>
    </source>
</evidence>
<evidence type="ECO:0000256" key="5">
    <source>
        <dbReference type="ARBA" id="ARBA00022777"/>
    </source>
</evidence>
<gene>
    <name evidence="11" type="ORF">GCM10009550_61600</name>
</gene>
<evidence type="ECO:0000256" key="3">
    <source>
        <dbReference type="ARBA" id="ARBA00022679"/>
    </source>
</evidence>
<keyword evidence="6 9" id="KW-1133">Transmembrane helix</keyword>
<dbReference type="SUPFAM" id="SSF55874">
    <property type="entry name" value="ATPase domain of HSP90 chaperone/DNA topoisomerase II/histidine kinase"/>
    <property type="match status" value="1"/>
</dbReference>
<dbReference type="Proteomes" id="UP001500665">
    <property type="component" value="Unassembled WGS sequence"/>
</dbReference>
<feature type="transmembrane region" description="Helical" evidence="9">
    <location>
        <begin position="75"/>
        <end position="96"/>
    </location>
</feature>
<accession>A0ABN1RUL1</accession>
<dbReference type="InterPro" id="IPR050482">
    <property type="entry name" value="Sensor_HK_TwoCompSys"/>
</dbReference>
<feature type="transmembrane region" description="Helical" evidence="9">
    <location>
        <begin position="20"/>
        <end position="44"/>
    </location>
</feature>
<evidence type="ECO:0000256" key="6">
    <source>
        <dbReference type="ARBA" id="ARBA00022989"/>
    </source>
</evidence>
<dbReference type="EMBL" id="BAAAHH010000033">
    <property type="protein sequence ID" value="GAA0964223.1"/>
    <property type="molecule type" value="Genomic_DNA"/>
</dbReference>
<feature type="transmembrane region" description="Helical" evidence="9">
    <location>
        <begin position="51"/>
        <end position="69"/>
    </location>
</feature>
<dbReference type="InterPro" id="IPR005467">
    <property type="entry name" value="His_kinase_dom"/>
</dbReference>
<dbReference type="Gene3D" id="3.30.565.10">
    <property type="entry name" value="Histidine kinase-like ATPase, C-terminal domain"/>
    <property type="match status" value="1"/>
</dbReference>
<dbReference type="CDD" id="cd16917">
    <property type="entry name" value="HATPase_UhpB-NarQ-NarX-like"/>
    <property type="match status" value="1"/>
</dbReference>
<proteinExistence type="predicted"/>
<keyword evidence="5" id="KW-0418">Kinase</keyword>
<evidence type="ECO:0000313" key="12">
    <source>
        <dbReference type="Proteomes" id="UP001500665"/>
    </source>
</evidence>
<reference evidence="11 12" key="1">
    <citation type="journal article" date="2019" name="Int. J. Syst. Evol. Microbiol.">
        <title>The Global Catalogue of Microorganisms (GCM) 10K type strain sequencing project: providing services to taxonomists for standard genome sequencing and annotation.</title>
        <authorList>
            <consortium name="The Broad Institute Genomics Platform"/>
            <consortium name="The Broad Institute Genome Sequencing Center for Infectious Disease"/>
            <person name="Wu L."/>
            <person name="Ma J."/>
        </authorList>
    </citation>
    <scope>NUCLEOTIDE SEQUENCE [LARGE SCALE GENOMIC DNA]</scope>
    <source>
        <strain evidence="11 12">JCM 10696</strain>
    </source>
</reference>
<keyword evidence="8 9" id="KW-0472">Membrane</keyword>
<feature type="transmembrane region" description="Helical" evidence="9">
    <location>
        <begin position="117"/>
        <end position="137"/>
    </location>
</feature>
<dbReference type="Pfam" id="PF02518">
    <property type="entry name" value="HATPase_c"/>
    <property type="match status" value="1"/>
</dbReference>
<protein>
    <recommendedName>
        <fullName evidence="10">Histidine kinase domain-containing protein</fullName>
    </recommendedName>
</protein>
<keyword evidence="4 9" id="KW-0812">Transmembrane</keyword>
<organism evidence="11 12">
    <name type="scientific">Actinocorallia libanotica</name>
    <dbReference type="NCBI Taxonomy" id="46162"/>
    <lineage>
        <taxon>Bacteria</taxon>
        <taxon>Bacillati</taxon>
        <taxon>Actinomycetota</taxon>
        <taxon>Actinomycetes</taxon>
        <taxon>Streptosporangiales</taxon>
        <taxon>Thermomonosporaceae</taxon>
        <taxon>Actinocorallia</taxon>
    </lineage>
</organism>
<dbReference type="InterPro" id="IPR011712">
    <property type="entry name" value="Sig_transdc_His_kin_sub3_dim/P"/>
</dbReference>
<dbReference type="InterPro" id="IPR036890">
    <property type="entry name" value="HATPase_C_sf"/>
</dbReference>